<protein>
    <recommendedName>
        <fullName evidence="7">THAP-type domain-containing protein</fullName>
    </recommendedName>
</protein>
<dbReference type="Proteomes" id="UP001168821">
    <property type="component" value="Unassembled WGS sequence"/>
</dbReference>
<dbReference type="Pfam" id="PF05485">
    <property type="entry name" value="THAP"/>
    <property type="match status" value="1"/>
</dbReference>
<sequence>MVSCKLCKVTSGSRSTIGREKITFHRCPQKPELKKLWTDFLYLHLGNSVSVNNFFLCSFHFEEKCFDRTSAQKVVLKPHSVPTISYTYEERITNVVTFRGNETHHTEVCDAPSVEPQQNIEDELSNKVFEITKKLENLTTKTCANVLLKQQINNLKTLVSQQQCTIKTLKRRTSKQQRKICNLKDVVSSLRKKINYYENNSVDVNKFQENTELLSRMWAKINNKPLPNQYGPEIRKFAVTTHFYSPKAFSFIRKQFMDCLPHPKTLSVWYSSVNGAPGFTMFDEVAIKRCIEYDGQQYYGYADMGTASDESSDLILGSPRRREPRLFTVLSCHRDLDGDHGNGFNTLSRRNGDRRNGDLRNSFNILSRRNGETVSIKVGLGYPGPHLTSCVTFLNLFPDTKMDRPSTSTRYGDPDYEEQLLKWYDEIEDDDNEIDNVEESEHDSCSELEISDDEYEERELYQSEQAVSDPEYQDNDSEQVLEKSKELIDEKESTPEEKSEHDQSRTKAEGPKSYFGKNKYKWSASEPRRFVRTACENIISHLPGLRGISDNQQYTSFSDKVLGKPEGLASLDKLNVVGSSVPPFKPKSGSTTSSFEEELKEQSRIMNKIINLDVPREQEHIKSPISSVNAETNTRNHENDGFKKVVYKKRGPKFIRGKTTSSSEALPFRVAEKLYYIYVGNLAVDTECQEINKFLTDKFPLNKFETEKLPRRESAKSVAFKIGANESLLPELLSEDNWPVALKLKKFHFLRKLSKDGQQE</sequence>
<dbReference type="AlphaFoldDB" id="A0AA38IQZ3"/>
<accession>A0AA38IQZ3</accession>
<reference evidence="8" key="1">
    <citation type="journal article" date="2023" name="G3 (Bethesda)">
        <title>Whole genome assemblies of Zophobas morio and Tenebrio molitor.</title>
        <authorList>
            <person name="Kaur S."/>
            <person name="Stinson S.A."/>
            <person name="diCenzo G.C."/>
        </authorList>
    </citation>
    <scope>NUCLEOTIDE SEQUENCE</scope>
    <source>
        <strain evidence="8">QUZm001</strain>
    </source>
</reference>
<evidence type="ECO:0000256" key="2">
    <source>
        <dbReference type="ARBA" id="ARBA00022771"/>
    </source>
</evidence>
<evidence type="ECO:0000256" key="5">
    <source>
        <dbReference type="PROSITE-ProRule" id="PRU00309"/>
    </source>
</evidence>
<name>A0AA38IQZ3_9CUCU</name>
<evidence type="ECO:0000256" key="4">
    <source>
        <dbReference type="ARBA" id="ARBA00023125"/>
    </source>
</evidence>
<dbReference type="GO" id="GO:0008270">
    <property type="term" value="F:zinc ion binding"/>
    <property type="evidence" value="ECO:0007669"/>
    <property type="project" value="UniProtKB-KW"/>
</dbReference>
<keyword evidence="4 5" id="KW-0238">DNA-binding</keyword>
<dbReference type="GO" id="GO:0003677">
    <property type="term" value="F:DNA binding"/>
    <property type="evidence" value="ECO:0007669"/>
    <property type="project" value="UniProtKB-UniRule"/>
</dbReference>
<keyword evidence="1" id="KW-0479">Metal-binding</keyword>
<evidence type="ECO:0000256" key="6">
    <source>
        <dbReference type="SAM" id="MobiDB-lite"/>
    </source>
</evidence>
<evidence type="ECO:0000313" key="9">
    <source>
        <dbReference type="Proteomes" id="UP001168821"/>
    </source>
</evidence>
<dbReference type="SUPFAM" id="SSF57716">
    <property type="entry name" value="Glucocorticoid receptor-like (DNA-binding domain)"/>
    <property type="match status" value="1"/>
</dbReference>
<evidence type="ECO:0000256" key="1">
    <source>
        <dbReference type="ARBA" id="ARBA00022723"/>
    </source>
</evidence>
<dbReference type="InterPro" id="IPR021896">
    <property type="entry name" value="THAP9-like_HTH"/>
</dbReference>
<keyword evidence="9" id="KW-1185">Reference proteome</keyword>
<evidence type="ECO:0000313" key="8">
    <source>
        <dbReference type="EMBL" id="KAJ3661682.1"/>
    </source>
</evidence>
<dbReference type="PANTHER" id="PTHR47696">
    <property type="entry name" value="THAP DOMAIN-CONTAINING PROTEIN 2"/>
    <property type="match status" value="1"/>
</dbReference>
<dbReference type="Pfam" id="PF12017">
    <property type="entry name" value="Tnp_P_element"/>
    <property type="match status" value="1"/>
</dbReference>
<dbReference type="EMBL" id="JALNTZ010000002">
    <property type="protein sequence ID" value="KAJ3661682.1"/>
    <property type="molecule type" value="Genomic_DNA"/>
</dbReference>
<feature type="region of interest" description="Disordered" evidence="6">
    <location>
        <begin position="436"/>
        <end position="512"/>
    </location>
</feature>
<feature type="domain" description="THAP-type" evidence="7">
    <location>
        <begin position="1"/>
        <end position="85"/>
    </location>
</feature>
<keyword evidence="3" id="KW-0862">Zinc</keyword>
<proteinExistence type="predicted"/>
<comment type="caution">
    <text evidence="8">The sequence shown here is derived from an EMBL/GenBank/DDBJ whole genome shotgun (WGS) entry which is preliminary data.</text>
</comment>
<gene>
    <name evidence="8" type="ORF">Zmor_006069</name>
</gene>
<keyword evidence="2 5" id="KW-0863">Zinc-finger</keyword>
<dbReference type="SMART" id="SM00692">
    <property type="entry name" value="DM3"/>
    <property type="match status" value="1"/>
</dbReference>
<feature type="compositionally biased region" description="Basic and acidic residues" evidence="6">
    <location>
        <begin position="480"/>
        <end position="510"/>
    </location>
</feature>
<dbReference type="PROSITE" id="PS50950">
    <property type="entry name" value="ZF_THAP"/>
    <property type="match status" value="1"/>
</dbReference>
<dbReference type="PANTHER" id="PTHR47696:SF1">
    <property type="entry name" value="THAP DOMAIN-CONTAINING PROTEIN 2"/>
    <property type="match status" value="1"/>
</dbReference>
<organism evidence="8 9">
    <name type="scientific">Zophobas morio</name>
    <dbReference type="NCBI Taxonomy" id="2755281"/>
    <lineage>
        <taxon>Eukaryota</taxon>
        <taxon>Metazoa</taxon>
        <taxon>Ecdysozoa</taxon>
        <taxon>Arthropoda</taxon>
        <taxon>Hexapoda</taxon>
        <taxon>Insecta</taxon>
        <taxon>Pterygota</taxon>
        <taxon>Neoptera</taxon>
        <taxon>Endopterygota</taxon>
        <taxon>Coleoptera</taxon>
        <taxon>Polyphaga</taxon>
        <taxon>Cucujiformia</taxon>
        <taxon>Tenebrionidae</taxon>
        <taxon>Zophobas</taxon>
    </lineage>
</organism>
<dbReference type="InterPro" id="IPR026521">
    <property type="entry name" value="THAP2"/>
</dbReference>
<evidence type="ECO:0000256" key="3">
    <source>
        <dbReference type="ARBA" id="ARBA00022833"/>
    </source>
</evidence>
<dbReference type="InterPro" id="IPR006612">
    <property type="entry name" value="THAP_Znf"/>
</dbReference>
<evidence type="ECO:0000259" key="7">
    <source>
        <dbReference type="PROSITE" id="PS50950"/>
    </source>
</evidence>
<dbReference type="SMART" id="SM00980">
    <property type="entry name" value="THAP"/>
    <property type="match status" value="1"/>
</dbReference>